<name>A0A815DBD5_9BILA</name>
<accession>A0A815DBD5</accession>
<reference evidence="1" key="1">
    <citation type="submission" date="2021-02" db="EMBL/GenBank/DDBJ databases">
        <authorList>
            <person name="Nowell W R."/>
        </authorList>
    </citation>
    <scope>NUCLEOTIDE SEQUENCE</scope>
</reference>
<evidence type="ECO:0000313" key="2">
    <source>
        <dbReference type="Proteomes" id="UP000663860"/>
    </source>
</evidence>
<evidence type="ECO:0000313" key="1">
    <source>
        <dbReference type="EMBL" id="CAF1294744.1"/>
    </source>
</evidence>
<dbReference type="EMBL" id="CAJNOE010000631">
    <property type="protein sequence ID" value="CAF1294744.1"/>
    <property type="molecule type" value="Genomic_DNA"/>
</dbReference>
<comment type="caution">
    <text evidence="1">The sequence shown here is derived from an EMBL/GenBank/DDBJ whole genome shotgun (WGS) entry which is preliminary data.</text>
</comment>
<proteinExistence type="predicted"/>
<organism evidence="1 2">
    <name type="scientific">Adineta steineri</name>
    <dbReference type="NCBI Taxonomy" id="433720"/>
    <lineage>
        <taxon>Eukaryota</taxon>
        <taxon>Metazoa</taxon>
        <taxon>Spiralia</taxon>
        <taxon>Gnathifera</taxon>
        <taxon>Rotifera</taxon>
        <taxon>Eurotatoria</taxon>
        <taxon>Bdelloidea</taxon>
        <taxon>Adinetida</taxon>
        <taxon>Adinetidae</taxon>
        <taxon>Adineta</taxon>
    </lineage>
</organism>
<gene>
    <name evidence="1" type="ORF">IZO911_LOCUS33718</name>
</gene>
<protein>
    <submittedName>
        <fullName evidence="1">Uncharacterized protein</fullName>
    </submittedName>
</protein>
<dbReference type="Proteomes" id="UP000663860">
    <property type="component" value="Unassembled WGS sequence"/>
</dbReference>
<dbReference type="AlphaFoldDB" id="A0A815DBD5"/>
<sequence length="81" mass="8729">MRSQGASNGFLYVTKPITSTTGILEIDTAHYAAVGPEDLSHWPKADGSPGGLWTVSEHPGKRLLSTIEQERLSPLALINIE</sequence>